<name>A0A091DMZ7_FUKDA</name>
<evidence type="ECO:0000313" key="2">
    <source>
        <dbReference type="EMBL" id="KFO31838.1"/>
    </source>
</evidence>
<dbReference type="Proteomes" id="UP000028990">
    <property type="component" value="Unassembled WGS sequence"/>
</dbReference>
<feature type="region of interest" description="Disordered" evidence="1">
    <location>
        <begin position="15"/>
        <end position="55"/>
    </location>
</feature>
<dbReference type="AlphaFoldDB" id="A0A091DMZ7"/>
<accession>A0A091DMZ7</accession>
<feature type="region of interest" description="Disordered" evidence="1">
    <location>
        <begin position="93"/>
        <end position="117"/>
    </location>
</feature>
<organism evidence="2 3">
    <name type="scientific">Fukomys damarensis</name>
    <name type="common">Damaraland mole rat</name>
    <name type="synonym">Cryptomys damarensis</name>
    <dbReference type="NCBI Taxonomy" id="885580"/>
    <lineage>
        <taxon>Eukaryota</taxon>
        <taxon>Metazoa</taxon>
        <taxon>Chordata</taxon>
        <taxon>Craniata</taxon>
        <taxon>Vertebrata</taxon>
        <taxon>Euteleostomi</taxon>
        <taxon>Mammalia</taxon>
        <taxon>Eutheria</taxon>
        <taxon>Euarchontoglires</taxon>
        <taxon>Glires</taxon>
        <taxon>Rodentia</taxon>
        <taxon>Hystricomorpha</taxon>
        <taxon>Bathyergidae</taxon>
        <taxon>Fukomys</taxon>
    </lineage>
</organism>
<dbReference type="EMBL" id="KN122240">
    <property type="protein sequence ID" value="KFO31838.1"/>
    <property type="molecule type" value="Genomic_DNA"/>
</dbReference>
<evidence type="ECO:0000256" key="1">
    <source>
        <dbReference type="SAM" id="MobiDB-lite"/>
    </source>
</evidence>
<reference evidence="2 3" key="1">
    <citation type="submission" date="2013-11" db="EMBL/GenBank/DDBJ databases">
        <title>The Damaraland mole rat (Fukomys damarensis) genome and evolution of African mole rats.</title>
        <authorList>
            <person name="Gladyshev V.N."/>
            <person name="Fang X."/>
        </authorList>
    </citation>
    <scope>NUCLEOTIDE SEQUENCE [LARGE SCALE GENOMIC DNA]</scope>
    <source>
        <tissue evidence="2">Liver</tissue>
    </source>
</reference>
<proteinExistence type="predicted"/>
<gene>
    <name evidence="2" type="ORF">H920_06729</name>
</gene>
<evidence type="ECO:0000313" key="3">
    <source>
        <dbReference type="Proteomes" id="UP000028990"/>
    </source>
</evidence>
<keyword evidence="3" id="KW-1185">Reference proteome</keyword>
<protein>
    <submittedName>
        <fullName evidence="2">Uncharacterized protein</fullName>
    </submittedName>
</protein>
<feature type="compositionally biased region" description="Basic and acidic residues" evidence="1">
    <location>
        <begin position="25"/>
        <end position="40"/>
    </location>
</feature>
<sequence length="287" mass="31373">MHTWPRPLCRLEPSAALRSSRKGKVRDLGGADPTDNREQRAPMGRWQGKARKPIQPSTGACVEAWAGPAWLPATAHRQNPLLVTPSAVSSCQHRCRQDASSPRYPAEKPKHSLTEPASKARLRAQSLLCVTSFHGNANATESEQEEVPRVIRIARRVRSSALQAVRPLAWTWTGTEPWRHLVFTWKMPATEGIKRKGRGSLVTTCSEGLPSLCTPACFKAGYPLRAAAADSAGSAVPKDGNIFPETPPRWSTFPSAILFCPGAADQALELSPNPRLLKLSVYTSLFQ</sequence>